<proteinExistence type="predicted"/>
<dbReference type="PANTHER" id="PTHR47027:SF20">
    <property type="entry name" value="REVERSE TRANSCRIPTASE-LIKE PROTEIN WITH RNA-DIRECTED DNA POLYMERASE DOMAIN"/>
    <property type="match status" value="1"/>
</dbReference>
<dbReference type="Proteomes" id="UP000604046">
    <property type="component" value="Unassembled WGS sequence"/>
</dbReference>
<dbReference type="CDD" id="cd01650">
    <property type="entry name" value="RT_nLTR_like"/>
    <property type="match status" value="1"/>
</dbReference>
<protein>
    <submittedName>
        <fullName evidence="3">Jockey\pol protein</fullName>
    </submittedName>
</protein>
<dbReference type="InterPro" id="IPR043502">
    <property type="entry name" value="DNA/RNA_pol_sf"/>
</dbReference>
<dbReference type="InterPro" id="IPR000477">
    <property type="entry name" value="RT_dom"/>
</dbReference>
<evidence type="ECO:0000313" key="3">
    <source>
        <dbReference type="EMBL" id="CAE6950441.1"/>
    </source>
</evidence>
<dbReference type="EMBL" id="CAJNDS010000087">
    <property type="protein sequence ID" value="CAE6950441.1"/>
    <property type="molecule type" value="Genomic_DNA"/>
</dbReference>
<dbReference type="PANTHER" id="PTHR47027">
    <property type="entry name" value="REVERSE TRANSCRIPTASE DOMAIN-CONTAINING PROTEIN"/>
    <property type="match status" value="1"/>
</dbReference>
<keyword evidence="4" id="KW-1185">Reference proteome</keyword>
<feature type="compositionally biased region" description="Polar residues" evidence="1">
    <location>
        <begin position="191"/>
        <end position="201"/>
    </location>
</feature>
<sequence length="910" mass="99964">MAEGKPPSRSELLPTDVPGEFLDALMVSDPISPATPAHQLAVVNTGESSEDCDSEDDLVEFFVQLADGKGGKVERCTFQKLVSRLLTTSSCQDVRPQRWPTRSLLPKLVLMAKQRDSTTPGFTPPHTPVADAACLAPPAVYLQSDAPCHIQARGLAAWHSVSVACWSPSVWAPTATSRPPAVRAARSVPAQQQLQLPSSRESAFVPKHSPTMPDARAPRAWPVNVHELPDTDAAGLAVEPPSSGVRATTPTPGIHGASLAALDDIAAADLPFVRSALRTALVTALSRLRDSTGAWHGTPASPAWKLFLLASRMRLARRTHRGAQGRDELLPQAAAFQRGEWTALLDTGGRQVNYQYEEVDPQLDECQAGFRWGAEEQIYTLAETLRLRARKRTFCAFVDVRKAFDVAWRDAVLVRLAETGVSGSMWSVIADLLCETTARVRVNGLTSQPWTETAGVRQGSVLGPLLFNILFNGIADAVRAVCPGVALGPGPSAPRVTLLLYADDLVILADDAATLQRALDAIGNWGARWRFSFGIGPEKTAVMVVGSRLLNFHFSLQGCAVPCVPHYTYLGVTFAASRKWRQHETRLIVKSTRRFYQFLGWAENRQLHTGFRNALFQTYVLPSTLYGTQFLDSATIARLDKVIRQWGRRLLQWPSGAPGAAVLGELGWAPFLFQVKRLQFGLFGRLSATSTRDVRRGLAARVFNFALSRPGSWAYETAQTLHQDGVMSPASYGVLPGSGLRRVWQWTRHQVVQTLQQRAHASYRAELLAVPSLANYAVYQPRLHCLVSIHSSGLPISAVREWTLARCGHHPFTDGRSARHSHRTESLCLCGDQCNLLHAIRACPLLASQRRHWLTRLGLQRVPQFGDDELLRWIFDPSLVLNSRSSVNAHVHYVAAICQIARNLLAGLQL</sequence>
<organism evidence="3 4">
    <name type="scientific">Symbiodinium natans</name>
    <dbReference type="NCBI Taxonomy" id="878477"/>
    <lineage>
        <taxon>Eukaryota</taxon>
        <taxon>Sar</taxon>
        <taxon>Alveolata</taxon>
        <taxon>Dinophyceae</taxon>
        <taxon>Suessiales</taxon>
        <taxon>Symbiodiniaceae</taxon>
        <taxon>Symbiodinium</taxon>
    </lineage>
</organism>
<feature type="region of interest" description="Disordered" evidence="1">
    <location>
        <begin position="182"/>
        <end position="217"/>
    </location>
</feature>
<name>A0A812HGR1_9DINO</name>
<gene>
    <name evidence="3" type="primary">jockey\pol</name>
    <name evidence="3" type="ORF">SNAT2548_LOCUS1550</name>
</gene>
<accession>A0A812HGR1</accession>
<feature type="domain" description="Reverse transcriptase" evidence="2">
    <location>
        <begin position="311"/>
        <end position="574"/>
    </location>
</feature>
<dbReference type="OrthoDB" id="449108at2759"/>
<comment type="caution">
    <text evidence="3">The sequence shown here is derived from an EMBL/GenBank/DDBJ whole genome shotgun (WGS) entry which is preliminary data.</text>
</comment>
<evidence type="ECO:0000259" key="2">
    <source>
        <dbReference type="PROSITE" id="PS50878"/>
    </source>
</evidence>
<dbReference type="AlphaFoldDB" id="A0A812HGR1"/>
<dbReference type="SUPFAM" id="SSF56672">
    <property type="entry name" value="DNA/RNA polymerases"/>
    <property type="match status" value="1"/>
</dbReference>
<reference evidence="3" key="1">
    <citation type="submission" date="2021-02" db="EMBL/GenBank/DDBJ databases">
        <authorList>
            <person name="Dougan E. K."/>
            <person name="Rhodes N."/>
            <person name="Thang M."/>
            <person name="Chan C."/>
        </authorList>
    </citation>
    <scope>NUCLEOTIDE SEQUENCE</scope>
</reference>
<dbReference type="Pfam" id="PF00078">
    <property type="entry name" value="RVT_1"/>
    <property type="match status" value="1"/>
</dbReference>
<dbReference type="PROSITE" id="PS50878">
    <property type="entry name" value="RT_POL"/>
    <property type="match status" value="1"/>
</dbReference>
<evidence type="ECO:0000256" key="1">
    <source>
        <dbReference type="SAM" id="MobiDB-lite"/>
    </source>
</evidence>
<evidence type="ECO:0000313" key="4">
    <source>
        <dbReference type="Proteomes" id="UP000604046"/>
    </source>
</evidence>